<feature type="domain" description="Fatty acid hydroxylase" evidence="6">
    <location>
        <begin position="156"/>
        <end position="285"/>
    </location>
</feature>
<gene>
    <name evidence="7" type="ORF">LSH36_63g03012</name>
</gene>
<keyword evidence="8" id="KW-1185">Reference proteome</keyword>
<accession>A0AAD9K4I7</accession>
<feature type="transmembrane region" description="Helical" evidence="5">
    <location>
        <begin position="61"/>
        <end position="85"/>
    </location>
</feature>
<dbReference type="InterPro" id="IPR006694">
    <property type="entry name" value="Fatty_acid_hydroxylase"/>
</dbReference>
<dbReference type="PANTHER" id="PTHR11863">
    <property type="entry name" value="STEROL DESATURASE"/>
    <property type="match status" value="1"/>
</dbReference>
<evidence type="ECO:0000256" key="4">
    <source>
        <dbReference type="ARBA" id="ARBA00023136"/>
    </source>
</evidence>
<dbReference type="Pfam" id="PF04116">
    <property type="entry name" value="FA_hydroxylase"/>
    <property type="match status" value="1"/>
</dbReference>
<organism evidence="7 8">
    <name type="scientific">Paralvinella palmiformis</name>
    <dbReference type="NCBI Taxonomy" id="53620"/>
    <lineage>
        <taxon>Eukaryota</taxon>
        <taxon>Metazoa</taxon>
        <taxon>Spiralia</taxon>
        <taxon>Lophotrochozoa</taxon>
        <taxon>Annelida</taxon>
        <taxon>Polychaeta</taxon>
        <taxon>Sedentaria</taxon>
        <taxon>Canalipalpata</taxon>
        <taxon>Terebellida</taxon>
        <taxon>Terebelliformia</taxon>
        <taxon>Alvinellidae</taxon>
        <taxon>Paralvinella</taxon>
    </lineage>
</organism>
<reference evidence="7" key="1">
    <citation type="journal article" date="2023" name="Mol. Biol. Evol.">
        <title>Third-Generation Sequencing Reveals the Adaptive Role of the Epigenome in Three Deep-Sea Polychaetes.</title>
        <authorList>
            <person name="Perez M."/>
            <person name="Aroh O."/>
            <person name="Sun Y."/>
            <person name="Lan Y."/>
            <person name="Juniper S.K."/>
            <person name="Young C.R."/>
            <person name="Angers B."/>
            <person name="Qian P.Y."/>
        </authorList>
    </citation>
    <scope>NUCLEOTIDE SEQUENCE</scope>
    <source>
        <strain evidence="7">P08H-3</strain>
    </source>
</reference>
<feature type="transmembrane region" description="Helical" evidence="5">
    <location>
        <begin position="110"/>
        <end position="132"/>
    </location>
</feature>
<dbReference type="GO" id="GO:0008610">
    <property type="term" value="P:lipid biosynthetic process"/>
    <property type="evidence" value="ECO:0007669"/>
    <property type="project" value="InterPro"/>
</dbReference>
<dbReference type="InterPro" id="IPR050307">
    <property type="entry name" value="Sterol_Desaturase_Related"/>
</dbReference>
<evidence type="ECO:0000256" key="5">
    <source>
        <dbReference type="SAM" id="Phobius"/>
    </source>
</evidence>
<evidence type="ECO:0000313" key="8">
    <source>
        <dbReference type="Proteomes" id="UP001208570"/>
    </source>
</evidence>
<dbReference type="GO" id="GO:0005506">
    <property type="term" value="F:iron ion binding"/>
    <property type="evidence" value="ECO:0007669"/>
    <property type="project" value="InterPro"/>
</dbReference>
<proteinExistence type="predicted"/>
<keyword evidence="2 5" id="KW-0812">Transmembrane</keyword>
<keyword evidence="4 5" id="KW-0472">Membrane</keyword>
<sequence length="348" mass="41365">METYLINSTVDVVRTLGLQALTEPVEDYVSIFRVPGSGEFRFLQPVWGLREGWEKHLAHPLFPILLSIIIYLLCMLPWMVVDLFGNDWKWIQRYKIQPDKPVTWPQMRRAIVLTAWNHVLYILPISVAQCVWSPDIELPKMPPGLWEFCWHQYASLVVMDLEYFLWHALHHKIRFLYRHVHSIHHEYHSPSVWVTQYLHPWELVAVGLFTTTSPWLFGAHPLTQWCFMLGTIYISVEAHVGYDLPFMPHNWAPFWGGAIKHDMHHQRPRTNYQPFFTWWDLMLGTECPGQLAGGYKPKELMDWDNRKRDEVRMRRDAKRRQLELEQQLLQQDVTGKFNEANGIERKTL</sequence>
<protein>
    <recommendedName>
        <fullName evidence="6">Fatty acid hydroxylase domain-containing protein</fullName>
    </recommendedName>
</protein>
<comment type="caution">
    <text evidence="7">The sequence shown here is derived from an EMBL/GenBank/DDBJ whole genome shotgun (WGS) entry which is preliminary data.</text>
</comment>
<evidence type="ECO:0000256" key="1">
    <source>
        <dbReference type="ARBA" id="ARBA00004370"/>
    </source>
</evidence>
<evidence type="ECO:0000256" key="3">
    <source>
        <dbReference type="ARBA" id="ARBA00022989"/>
    </source>
</evidence>
<keyword evidence="3 5" id="KW-1133">Transmembrane helix</keyword>
<dbReference type="AlphaFoldDB" id="A0AAD9K4I7"/>
<name>A0AAD9K4I7_9ANNE</name>
<comment type="subcellular location">
    <subcellularLocation>
        <location evidence="1">Membrane</location>
    </subcellularLocation>
</comment>
<dbReference type="Proteomes" id="UP001208570">
    <property type="component" value="Unassembled WGS sequence"/>
</dbReference>
<evidence type="ECO:0000259" key="6">
    <source>
        <dbReference type="Pfam" id="PF04116"/>
    </source>
</evidence>
<evidence type="ECO:0000256" key="2">
    <source>
        <dbReference type="ARBA" id="ARBA00022692"/>
    </source>
</evidence>
<dbReference type="GO" id="GO:0016491">
    <property type="term" value="F:oxidoreductase activity"/>
    <property type="evidence" value="ECO:0007669"/>
    <property type="project" value="InterPro"/>
</dbReference>
<dbReference type="EMBL" id="JAODUP010000063">
    <property type="protein sequence ID" value="KAK2164436.1"/>
    <property type="molecule type" value="Genomic_DNA"/>
</dbReference>
<dbReference type="GO" id="GO:0016020">
    <property type="term" value="C:membrane"/>
    <property type="evidence" value="ECO:0007669"/>
    <property type="project" value="UniProtKB-SubCell"/>
</dbReference>
<evidence type="ECO:0000313" key="7">
    <source>
        <dbReference type="EMBL" id="KAK2164436.1"/>
    </source>
</evidence>